<sequence length="100" mass="12100">MPMFALKASLKRFPPGCIRHRYERKNRETKEKERVQNHNSHTTKKEVGRQIDSKLHTKLHTHTRTHTRTYMHTNTLYIHVHTHTRARANSRVRTYISFRV</sequence>
<accession>A0A151ISH4</accession>
<dbReference type="Proteomes" id="UP000078492">
    <property type="component" value="Unassembled WGS sequence"/>
</dbReference>
<evidence type="ECO:0000313" key="3">
    <source>
        <dbReference type="Proteomes" id="UP000078492"/>
    </source>
</evidence>
<protein>
    <submittedName>
        <fullName evidence="2">Uncharacterized protein</fullName>
    </submittedName>
</protein>
<keyword evidence="3" id="KW-1185">Reference proteome</keyword>
<feature type="compositionally biased region" description="Basic and acidic residues" evidence="1">
    <location>
        <begin position="25"/>
        <end position="36"/>
    </location>
</feature>
<dbReference type="EMBL" id="KQ981075">
    <property type="protein sequence ID" value="KYN09779.1"/>
    <property type="molecule type" value="Genomic_DNA"/>
</dbReference>
<feature type="region of interest" description="Disordered" evidence="1">
    <location>
        <begin position="23"/>
        <end position="49"/>
    </location>
</feature>
<proteinExistence type="predicted"/>
<name>A0A151ISH4_9HYME</name>
<reference evidence="2 3" key="1">
    <citation type="submission" date="2015-09" db="EMBL/GenBank/DDBJ databases">
        <title>Trachymyrmex cornetzi WGS genome.</title>
        <authorList>
            <person name="Nygaard S."/>
            <person name="Hu H."/>
            <person name="Boomsma J."/>
            <person name="Zhang G."/>
        </authorList>
    </citation>
    <scope>NUCLEOTIDE SEQUENCE [LARGE SCALE GENOMIC DNA]</scope>
    <source>
        <strain evidence="2">Tcor2-1</strain>
        <tissue evidence="2">Whole body</tissue>
    </source>
</reference>
<dbReference type="AlphaFoldDB" id="A0A151ISH4"/>
<evidence type="ECO:0000313" key="2">
    <source>
        <dbReference type="EMBL" id="KYN09779.1"/>
    </source>
</evidence>
<organism evidence="2 3">
    <name type="scientific">Trachymyrmex cornetzi</name>
    <dbReference type="NCBI Taxonomy" id="471704"/>
    <lineage>
        <taxon>Eukaryota</taxon>
        <taxon>Metazoa</taxon>
        <taxon>Ecdysozoa</taxon>
        <taxon>Arthropoda</taxon>
        <taxon>Hexapoda</taxon>
        <taxon>Insecta</taxon>
        <taxon>Pterygota</taxon>
        <taxon>Neoptera</taxon>
        <taxon>Endopterygota</taxon>
        <taxon>Hymenoptera</taxon>
        <taxon>Apocrita</taxon>
        <taxon>Aculeata</taxon>
        <taxon>Formicoidea</taxon>
        <taxon>Formicidae</taxon>
        <taxon>Myrmicinae</taxon>
        <taxon>Trachymyrmex</taxon>
    </lineage>
</organism>
<evidence type="ECO:0000256" key="1">
    <source>
        <dbReference type="SAM" id="MobiDB-lite"/>
    </source>
</evidence>
<gene>
    <name evidence="2" type="ORF">ALC57_18097</name>
</gene>